<dbReference type="OrthoDB" id="360370at2"/>
<sequence>MKKTISISFFFAAVCAFAVSALPFNNKLSKAELADLEDGKIVVRNISHASNMCLEASSESAQKIIRDIYALNPSYLAEVIQIKPYAGNEDLPARLEDTLMNISDYIGIPYYSERHERYYDLYSEAEIKDDFIGADGLTREVKADLTMEPFGRIETSITITAPGDYVYYLSTNDNTLIYEDRFKCVKPKNMKSAILLFRDGDNWILYGAGGVKAIKIIFFEKRIETSFINRIKTFCNFIFEKL</sequence>
<dbReference type="RefSeq" id="WP_021329967.1">
    <property type="nucleotide sequence ID" value="NZ_AUZJ01000017.1"/>
</dbReference>
<evidence type="ECO:0000313" key="2">
    <source>
        <dbReference type="EMBL" id="ERF61126.1"/>
    </source>
</evidence>
<gene>
    <name evidence="3" type="ORF">HMPREF0860_0641</name>
    <name evidence="2" type="ORF">HMPREF1325_1613</name>
</gene>
<accession>U1FNU4</accession>
<comment type="caution">
    <text evidence="2">The sequence shown here is derived from an EMBL/GenBank/DDBJ whole genome shotgun (WGS) entry which is preliminary data.</text>
</comment>
<keyword evidence="1" id="KW-0732">Signal</keyword>
<evidence type="ECO:0008006" key="6">
    <source>
        <dbReference type="Google" id="ProtNLM"/>
    </source>
</evidence>
<keyword evidence="5" id="KW-1185">Reference proteome</keyword>
<evidence type="ECO:0000313" key="5">
    <source>
        <dbReference type="Proteomes" id="UP000016646"/>
    </source>
</evidence>
<dbReference type="InterPro" id="IPR046745">
    <property type="entry name" value="DUF6675"/>
</dbReference>
<dbReference type="PATRIC" id="fig|1125725.3.peg.897"/>
<feature type="signal peptide" evidence="1">
    <location>
        <begin position="1"/>
        <end position="21"/>
    </location>
</feature>
<protein>
    <recommendedName>
        <fullName evidence="6">Lipoprotein</fullName>
    </recommendedName>
</protein>
<evidence type="ECO:0000256" key="1">
    <source>
        <dbReference type="SAM" id="SignalP"/>
    </source>
</evidence>
<dbReference type="Proteomes" id="UP000016412">
    <property type="component" value="Unassembled WGS sequence"/>
</dbReference>
<dbReference type="EMBL" id="AUZJ01000017">
    <property type="protein sequence ID" value="ERF61126.1"/>
    <property type="molecule type" value="Genomic_DNA"/>
</dbReference>
<proteinExistence type="predicted"/>
<dbReference type="AlphaFoldDB" id="U1FNU4"/>
<dbReference type="STRING" id="1125725.HMPREF1325_1613"/>
<dbReference type="Proteomes" id="UP000016646">
    <property type="component" value="Unassembled WGS sequence"/>
</dbReference>
<organism evidence="2 4">
    <name type="scientific">Treponema socranskii subsp. socranskii VPI DR56BR1116 = ATCC 35536</name>
    <dbReference type="NCBI Taxonomy" id="1125725"/>
    <lineage>
        <taxon>Bacteria</taxon>
        <taxon>Pseudomonadati</taxon>
        <taxon>Spirochaetota</taxon>
        <taxon>Spirochaetia</taxon>
        <taxon>Spirochaetales</taxon>
        <taxon>Treponemataceae</taxon>
        <taxon>Treponema</taxon>
    </lineage>
</organism>
<name>U1FNU4_TRESO</name>
<reference evidence="4 5" key="1">
    <citation type="submission" date="2013-08" db="EMBL/GenBank/DDBJ databases">
        <authorList>
            <person name="Durkin A.S."/>
            <person name="Haft D.R."/>
            <person name="McCorrison J."/>
            <person name="Torralba M."/>
            <person name="Gillis M."/>
            <person name="Haft D.H."/>
            <person name="Methe B."/>
            <person name="Sutton G."/>
            <person name="Nelson K.E."/>
        </authorList>
    </citation>
    <scope>NUCLEOTIDE SEQUENCE [LARGE SCALE GENOMIC DNA]</scope>
    <source>
        <strain evidence="3 5">ATCC 35536</strain>
        <strain evidence="2 4">VPI DR56BR1116</strain>
    </source>
</reference>
<dbReference type="EMBL" id="AVQI01000006">
    <property type="protein sequence ID" value="ERK05029.1"/>
    <property type="molecule type" value="Genomic_DNA"/>
</dbReference>
<dbReference type="eggNOG" id="ENOG5031CJK">
    <property type="taxonomic scope" value="Bacteria"/>
</dbReference>
<feature type="chain" id="PRO_5004611932" description="Lipoprotein" evidence="1">
    <location>
        <begin position="22"/>
        <end position="242"/>
    </location>
</feature>
<evidence type="ECO:0000313" key="3">
    <source>
        <dbReference type="EMBL" id="ERK05029.1"/>
    </source>
</evidence>
<evidence type="ECO:0000313" key="4">
    <source>
        <dbReference type="Proteomes" id="UP000016412"/>
    </source>
</evidence>
<dbReference type="Pfam" id="PF20380">
    <property type="entry name" value="DUF6675"/>
    <property type="match status" value="1"/>
</dbReference>